<dbReference type="Proteomes" id="UP000440578">
    <property type="component" value="Unassembled WGS sequence"/>
</dbReference>
<dbReference type="InterPro" id="IPR011701">
    <property type="entry name" value="MFS"/>
</dbReference>
<feature type="transmembrane region" description="Helical" evidence="5">
    <location>
        <begin position="152"/>
        <end position="173"/>
    </location>
</feature>
<dbReference type="InterPro" id="IPR020846">
    <property type="entry name" value="MFS_dom"/>
</dbReference>
<evidence type="ECO:0000256" key="3">
    <source>
        <dbReference type="ARBA" id="ARBA00022989"/>
    </source>
</evidence>
<keyword evidence="8" id="KW-1185">Reference proteome</keyword>
<dbReference type="GO" id="GO:0022857">
    <property type="term" value="F:transmembrane transporter activity"/>
    <property type="evidence" value="ECO:0007669"/>
    <property type="project" value="InterPro"/>
</dbReference>
<evidence type="ECO:0000256" key="2">
    <source>
        <dbReference type="ARBA" id="ARBA00022692"/>
    </source>
</evidence>
<gene>
    <name evidence="7" type="primary">SLC22A15</name>
    <name evidence="7" type="ORF">FJT64_000927</name>
</gene>
<feature type="transmembrane region" description="Helical" evidence="5">
    <location>
        <begin position="128"/>
        <end position="146"/>
    </location>
</feature>
<feature type="transmembrane region" description="Helical" evidence="5">
    <location>
        <begin position="325"/>
        <end position="346"/>
    </location>
</feature>
<feature type="transmembrane region" description="Helical" evidence="5">
    <location>
        <begin position="213"/>
        <end position="232"/>
    </location>
</feature>
<comment type="subcellular location">
    <subcellularLocation>
        <location evidence="1">Membrane</location>
        <topology evidence="1">Multi-pass membrane protein</topology>
    </subcellularLocation>
</comment>
<dbReference type="PROSITE" id="PS50850">
    <property type="entry name" value="MFS"/>
    <property type="match status" value="1"/>
</dbReference>
<feature type="transmembrane region" description="Helical" evidence="5">
    <location>
        <begin position="292"/>
        <end position="313"/>
    </location>
</feature>
<accession>A0A6A4VPK3</accession>
<proteinExistence type="predicted"/>
<dbReference type="Pfam" id="PF07690">
    <property type="entry name" value="MFS_1"/>
    <property type="match status" value="1"/>
</dbReference>
<reference evidence="7 8" key="1">
    <citation type="submission" date="2019-07" db="EMBL/GenBank/DDBJ databases">
        <title>Draft genome assembly of a fouling barnacle, Amphibalanus amphitrite (Darwin, 1854): The first reference genome for Thecostraca.</title>
        <authorList>
            <person name="Kim W."/>
        </authorList>
    </citation>
    <scope>NUCLEOTIDE SEQUENCE [LARGE SCALE GENOMIC DNA]</scope>
    <source>
        <strain evidence="7">SNU_AA5</strain>
        <tissue evidence="7">Soma without cirri and trophi</tissue>
    </source>
</reference>
<dbReference type="InterPro" id="IPR036259">
    <property type="entry name" value="MFS_trans_sf"/>
</dbReference>
<protein>
    <submittedName>
        <fullName evidence="7">Solute carrier family 22 member 15</fullName>
    </submittedName>
</protein>
<keyword evidence="4 5" id="KW-0472">Membrane</keyword>
<sequence>MDVDEALKLVDPKRRLQWIYAVAISAQALPGALIVLVMEFVGHTPKFECHQEGANGTQVLVDACFNGTTEHCDRIVFRHPYTSVVTEWSLVCERASEAHALQSLFMAGMTMASLPIGPLADRFGRRRLVLLTFGLQALLMGALALSPNYGTFAALRFLTGSLQAGGFPNFTLTTELVGPQLRSKVGLFGSVFFSAGILCLSLAAYLITSWRWLLVFSAVVAALSVLVIGVVAPQSARWLLQKGRTRQAEEVLLGMARSNGLTPPSDFSLVASKQEGGSTSDHCCSLFTRGRAALWTVVLCFNWAVHTLSYYGLTAAAAGMGSGRFSSFAFSGLVELPPVLVVTWVLERLGRRYTLSGTMAIGGVACLLIYVLPAVYIDDHGGRLTLSLIGQS</sequence>
<feature type="domain" description="Major facilitator superfamily (MFS) profile" evidence="6">
    <location>
        <begin position="59"/>
        <end position="392"/>
    </location>
</feature>
<dbReference type="PROSITE" id="PS00216">
    <property type="entry name" value="SUGAR_TRANSPORT_1"/>
    <property type="match status" value="1"/>
</dbReference>
<evidence type="ECO:0000259" key="6">
    <source>
        <dbReference type="PROSITE" id="PS50850"/>
    </source>
</evidence>
<dbReference type="InterPro" id="IPR005829">
    <property type="entry name" value="Sugar_transporter_CS"/>
</dbReference>
<name>A0A6A4VPK3_AMPAM</name>
<dbReference type="EMBL" id="VIIS01001753">
    <property type="protein sequence ID" value="KAF0293350.1"/>
    <property type="molecule type" value="Genomic_DNA"/>
</dbReference>
<dbReference type="AlphaFoldDB" id="A0A6A4VPK3"/>
<dbReference type="PANTHER" id="PTHR24064">
    <property type="entry name" value="SOLUTE CARRIER FAMILY 22 MEMBER"/>
    <property type="match status" value="1"/>
</dbReference>
<dbReference type="GO" id="GO:0016020">
    <property type="term" value="C:membrane"/>
    <property type="evidence" value="ECO:0007669"/>
    <property type="project" value="UniProtKB-SubCell"/>
</dbReference>
<evidence type="ECO:0000256" key="1">
    <source>
        <dbReference type="ARBA" id="ARBA00004141"/>
    </source>
</evidence>
<evidence type="ECO:0000313" key="7">
    <source>
        <dbReference type="EMBL" id="KAF0293350.1"/>
    </source>
</evidence>
<evidence type="ECO:0000256" key="5">
    <source>
        <dbReference type="SAM" id="Phobius"/>
    </source>
</evidence>
<keyword evidence="2 5" id="KW-0812">Transmembrane</keyword>
<feature type="transmembrane region" description="Helical" evidence="5">
    <location>
        <begin position="185"/>
        <end position="207"/>
    </location>
</feature>
<evidence type="ECO:0000256" key="4">
    <source>
        <dbReference type="ARBA" id="ARBA00023136"/>
    </source>
</evidence>
<keyword evidence="3 5" id="KW-1133">Transmembrane helix</keyword>
<dbReference type="OrthoDB" id="6343530at2759"/>
<organism evidence="7 8">
    <name type="scientific">Amphibalanus amphitrite</name>
    <name type="common">Striped barnacle</name>
    <name type="synonym">Balanus amphitrite</name>
    <dbReference type="NCBI Taxonomy" id="1232801"/>
    <lineage>
        <taxon>Eukaryota</taxon>
        <taxon>Metazoa</taxon>
        <taxon>Ecdysozoa</taxon>
        <taxon>Arthropoda</taxon>
        <taxon>Crustacea</taxon>
        <taxon>Multicrustacea</taxon>
        <taxon>Cirripedia</taxon>
        <taxon>Thoracica</taxon>
        <taxon>Thoracicalcarea</taxon>
        <taxon>Balanomorpha</taxon>
        <taxon>Balanoidea</taxon>
        <taxon>Balanidae</taxon>
        <taxon>Amphibalaninae</taxon>
        <taxon>Amphibalanus</taxon>
    </lineage>
</organism>
<dbReference type="SUPFAM" id="SSF103473">
    <property type="entry name" value="MFS general substrate transporter"/>
    <property type="match status" value="1"/>
</dbReference>
<feature type="transmembrane region" description="Helical" evidence="5">
    <location>
        <begin position="18"/>
        <end position="38"/>
    </location>
</feature>
<evidence type="ECO:0000313" key="8">
    <source>
        <dbReference type="Proteomes" id="UP000440578"/>
    </source>
</evidence>
<feature type="transmembrane region" description="Helical" evidence="5">
    <location>
        <begin position="358"/>
        <end position="377"/>
    </location>
</feature>
<dbReference type="Gene3D" id="1.20.1250.20">
    <property type="entry name" value="MFS general substrate transporter like domains"/>
    <property type="match status" value="1"/>
</dbReference>
<comment type="caution">
    <text evidence="7">The sequence shown here is derived from an EMBL/GenBank/DDBJ whole genome shotgun (WGS) entry which is preliminary data.</text>
</comment>